<evidence type="ECO:0000259" key="14">
    <source>
        <dbReference type="PROSITE" id="PS50067"/>
    </source>
</evidence>
<keyword evidence="3" id="KW-0597">Phosphoprotein</keyword>
<dbReference type="Pfam" id="PF00225">
    <property type="entry name" value="Kinesin"/>
    <property type="match status" value="1"/>
</dbReference>
<evidence type="ECO:0000256" key="12">
    <source>
        <dbReference type="SAM" id="Coils"/>
    </source>
</evidence>
<comment type="similarity">
    <text evidence="10 11">Belongs to the TRAFAC class myosin-kinesin ATPase superfamily. Kinesin family.</text>
</comment>
<evidence type="ECO:0000256" key="3">
    <source>
        <dbReference type="ARBA" id="ARBA00022553"/>
    </source>
</evidence>
<dbReference type="InterPro" id="IPR019821">
    <property type="entry name" value="Kinesin_motor_CS"/>
</dbReference>
<gene>
    <name evidence="15" type="ORF">HOLleu_19395</name>
</gene>
<feature type="domain" description="Kinesin motor" evidence="14">
    <location>
        <begin position="71"/>
        <end position="497"/>
    </location>
</feature>
<feature type="region of interest" description="Disordered" evidence="13">
    <location>
        <begin position="718"/>
        <end position="769"/>
    </location>
</feature>
<reference evidence="15" key="1">
    <citation type="submission" date="2021-10" db="EMBL/GenBank/DDBJ databases">
        <title>Tropical sea cucumber genome reveals ecological adaptation and Cuvierian tubules defense mechanism.</title>
        <authorList>
            <person name="Chen T."/>
        </authorList>
    </citation>
    <scope>NUCLEOTIDE SEQUENCE</scope>
    <source>
        <strain evidence="15">Nanhai2018</strain>
        <tissue evidence="15">Muscle</tissue>
    </source>
</reference>
<evidence type="ECO:0000256" key="13">
    <source>
        <dbReference type="SAM" id="MobiDB-lite"/>
    </source>
</evidence>
<keyword evidence="5 10" id="KW-0547">Nucleotide-binding</keyword>
<feature type="coiled-coil region" evidence="12">
    <location>
        <begin position="589"/>
        <end position="676"/>
    </location>
</feature>
<dbReference type="InterPro" id="IPR001752">
    <property type="entry name" value="Kinesin_motor_dom"/>
</dbReference>
<dbReference type="GO" id="GO:0008017">
    <property type="term" value="F:microtubule binding"/>
    <property type="evidence" value="ECO:0007669"/>
    <property type="project" value="InterPro"/>
</dbReference>
<protein>
    <recommendedName>
        <fullName evidence="11">Kinesin-like protein</fullName>
    </recommendedName>
</protein>
<dbReference type="Gene3D" id="3.40.850.10">
    <property type="entry name" value="Kinesin motor domain"/>
    <property type="match status" value="1"/>
</dbReference>
<dbReference type="AlphaFoldDB" id="A0A9Q1H7L0"/>
<dbReference type="GO" id="GO:0090307">
    <property type="term" value="P:mitotic spindle assembly"/>
    <property type="evidence" value="ECO:0007669"/>
    <property type="project" value="TreeGrafter"/>
</dbReference>
<keyword evidence="8 10" id="KW-0505">Motor protein</keyword>
<feature type="binding site" evidence="10">
    <location>
        <begin position="158"/>
        <end position="165"/>
    </location>
    <ligand>
        <name>ATP</name>
        <dbReference type="ChEBI" id="CHEBI:30616"/>
    </ligand>
</feature>
<dbReference type="InterPro" id="IPR036961">
    <property type="entry name" value="Kinesin_motor_dom_sf"/>
</dbReference>
<dbReference type="CDD" id="cd01368">
    <property type="entry name" value="KISc_KIF23_like"/>
    <property type="match status" value="1"/>
</dbReference>
<dbReference type="GO" id="GO:0008574">
    <property type="term" value="F:plus-end-directed microtubule motor activity"/>
    <property type="evidence" value="ECO:0007669"/>
    <property type="project" value="TreeGrafter"/>
</dbReference>
<evidence type="ECO:0000256" key="5">
    <source>
        <dbReference type="ARBA" id="ARBA00022741"/>
    </source>
</evidence>
<keyword evidence="2" id="KW-0963">Cytoplasm</keyword>
<dbReference type="SMART" id="SM00129">
    <property type="entry name" value="KISc"/>
    <property type="match status" value="1"/>
</dbReference>
<dbReference type="EMBL" id="JAIZAY010000009">
    <property type="protein sequence ID" value="KAJ8035653.1"/>
    <property type="molecule type" value="Genomic_DNA"/>
</dbReference>
<feature type="region of interest" description="Disordered" evidence="13">
    <location>
        <begin position="838"/>
        <end position="909"/>
    </location>
</feature>
<name>A0A9Q1H7L0_HOLLE</name>
<dbReference type="GO" id="GO:0005524">
    <property type="term" value="F:ATP binding"/>
    <property type="evidence" value="ECO:0007669"/>
    <property type="project" value="UniProtKB-UniRule"/>
</dbReference>
<sequence length="909" mass="103943">MYHICKLHTIFTTLRYYEKLQTEVLTRVQQQGLQFKTLSNSSQILVTMKPTRGKTPKKTPRKVNVNKTKDPVEVYSRVRPLEDPNGSICMKITNSTTVQLTPPENSHAYKNGHYKESTHTFKYVFGPETSQKAMFDHVALPLVEDLLHGKNGLIFMYGITNSGKTHTMQGSMQDSGVLPRCLDVIFNSLGDLQAKKYVFKPDRSNGMDVQTEADAMMERQKKELMPFTQRTPSTPRRKDKDDFSNMVRVPDTTRLSGLIEDNMYSVFVSYIEIYNNYIYDLLEEMPETITPKKPYRLFGMASDNQWTLPSKSLREDSNHNMYVANINEVEVKSADDAFIVFLKGQKQRKVAHTKLNTESSRSHSVFNIRLVQAPLDPAGEEVLQDKNEICLSQLSLVDLAGSERTHRTKTSGDRLREAGNINASLMTLRTCIEILRENQTNGANKIVPYRDSKITHLFKNYFDGEGKVRMVVCVNPKAADYDETTHVMRFAEVTQEVQIARPTGPKFDIGLTPGRRKAHQMYRKMLEQEGGTPGANLAQTNRPIITLGPPFPCLQMNDPNEDVIANLLAFLVEREKRRNILESERLRKEEAFRARLQDFEKEAEAVKAENRDLKKEVERYKKKLKLHDSEKESINREHAGVLREINNELSNKDKQLQKEIQEKEKLRLALKGVQQSEKERWEKEMGKRVMANKMEYENRLWVKNAQLDQLKQIVCGNGEVEGAGDRDDVEMEEDKPKPTQVLNRSQSPPPKRTAPPVKIRHRRSRSTSNTVWVDHKPVSTLDTETILQPVGPKKKKTVNNPSVKDLKKTDNYMVTHQEEDSKGEVETKIYKAEVLPTRGGGRAVQFTDVEKLKTGSPTNSPPSRKRKSDEGDGRSPREVEARCSYGYESKAGQTQPSVNHTVPSKKFRK</sequence>
<evidence type="ECO:0000313" key="16">
    <source>
        <dbReference type="Proteomes" id="UP001152320"/>
    </source>
</evidence>
<proteinExistence type="inferred from homology"/>
<evidence type="ECO:0000256" key="8">
    <source>
        <dbReference type="ARBA" id="ARBA00023175"/>
    </source>
</evidence>
<feature type="region of interest" description="Disordered" evidence="13">
    <location>
        <begin position="791"/>
        <end position="824"/>
    </location>
</feature>
<keyword evidence="4 11" id="KW-0493">Microtubule</keyword>
<evidence type="ECO:0000256" key="10">
    <source>
        <dbReference type="PROSITE-ProRule" id="PRU00283"/>
    </source>
</evidence>
<dbReference type="PANTHER" id="PTHR47970">
    <property type="entry name" value="KINESIN-LIKE PROTEIN KIF11"/>
    <property type="match status" value="1"/>
</dbReference>
<dbReference type="GO" id="GO:0072686">
    <property type="term" value="C:mitotic spindle"/>
    <property type="evidence" value="ECO:0007669"/>
    <property type="project" value="TreeGrafter"/>
</dbReference>
<comment type="caution">
    <text evidence="15">The sequence shown here is derived from an EMBL/GenBank/DDBJ whole genome shotgun (WGS) entry which is preliminary data.</text>
</comment>
<evidence type="ECO:0000313" key="15">
    <source>
        <dbReference type="EMBL" id="KAJ8035653.1"/>
    </source>
</evidence>
<evidence type="ECO:0000256" key="7">
    <source>
        <dbReference type="ARBA" id="ARBA00023054"/>
    </source>
</evidence>
<dbReference type="OrthoDB" id="2403182at2759"/>
<dbReference type="PANTHER" id="PTHR47970:SF29">
    <property type="entry name" value="KINESIN FAMILY MEMBER 20B"/>
    <property type="match status" value="1"/>
</dbReference>
<dbReference type="Proteomes" id="UP001152320">
    <property type="component" value="Chromosome 9"/>
</dbReference>
<keyword evidence="16" id="KW-1185">Reference proteome</keyword>
<evidence type="ECO:0000256" key="4">
    <source>
        <dbReference type="ARBA" id="ARBA00022701"/>
    </source>
</evidence>
<dbReference type="InterPro" id="IPR047149">
    <property type="entry name" value="KIF11-like"/>
</dbReference>
<evidence type="ECO:0000256" key="1">
    <source>
        <dbReference type="ARBA" id="ARBA00004186"/>
    </source>
</evidence>
<keyword evidence="7 12" id="KW-0175">Coiled coil</keyword>
<dbReference type="PROSITE" id="PS00411">
    <property type="entry name" value="KINESIN_MOTOR_1"/>
    <property type="match status" value="1"/>
</dbReference>
<dbReference type="InterPro" id="IPR038105">
    <property type="entry name" value="Kif23_Arf-bd_sf"/>
</dbReference>
<feature type="compositionally biased region" description="Polar residues" evidence="13">
    <location>
        <begin position="891"/>
        <end position="902"/>
    </location>
</feature>
<evidence type="ECO:0000256" key="9">
    <source>
        <dbReference type="ARBA" id="ARBA00023212"/>
    </source>
</evidence>
<dbReference type="PROSITE" id="PS50067">
    <property type="entry name" value="KINESIN_MOTOR_2"/>
    <property type="match status" value="1"/>
</dbReference>
<dbReference type="PRINTS" id="PR00380">
    <property type="entry name" value="KINESINHEAVY"/>
</dbReference>
<dbReference type="GO" id="GO:0005876">
    <property type="term" value="C:spindle microtubule"/>
    <property type="evidence" value="ECO:0007669"/>
    <property type="project" value="TreeGrafter"/>
</dbReference>
<feature type="compositionally biased region" description="Basic and acidic residues" evidence="13">
    <location>
        <begin position="804"/>
        <end position="824"/>
    </location>
</feature>
<dbReference type="Pfam" id="PF16540">
    <property type="entry name" value="MKLP1_Arf_bdg"/>
    <property type="match status" value="1"/>
</dbReference>
<dbReference type="Gene3D" id="2.60.40.4330">
    <property type="entry name" value="Kinesin-like protein Kif23, Arf6-interacting domain"/>
    <property type="match status" value="1"/>
</dbReference>
<evidence type="ECO:0000256" key="6">
    <source>
        <dbReference type="ARBA" id="ARBA00022840"/>
    </source>
</evidence>
<dbReference type="GO" id="GO:0005634">
    <property type="term" value="C:nucleus"/>
    <property type="evidence" value="ECO:0007669"/>
    <property type="project" value="TreeGrafter"/>
</dbReference>
<dbReference type="InterPro" id="IPR032384">
    <property type="entry name" value="Kif23_Arf-bd"/>
</dbReference>
<accession>A0A9Q1H7L0</accession>
<comment type="subcellular location">
    <subcellularLocation>
        <location evidence="1">Cytoplasm</location>
        <location evidence="1">Cytoskeleton</location>
        <location evidence="1">Spindle</location>
    </subcellularLocation>
</comment>
<evidence type="ECO:0000256" key="11">
    <source>
        <dbReference type="RuleBase" id="RU000394"/>
    </source>
</evidence>
<dbReference type="GO" id="GO:0051231">
    <property type="term" value="P:spindle elongation"/>
    <property type="evidence" value="ECO:0007669"/>
    <property type="project" value="TreeGrafter"/>
</dbReference>
<dbReference type="GO" id="GO:0007018">
    <property type="term" value="P:microtubule-based movement"/>
    <property type="evidence" value="ECO:0007669"/>
    <property type="project" value="InterPro"/>
</dbReference>
<dbReference type="SUPFAM" id="SSF52540">
    <property type="entry name" value="P-loop containing nucleoside triphosphate hydrolases"/>
    <property type="match status" value="1"/>
</dbReference>
<evidence type="ECO:0000256" key="2">
    <source>
        <dbReference type="ARBA" id="ARBA00022490"/>
    </source>
</evidence>
<organism evidence="15 16">
    <name type="scientific">Holothuria leucospilota</name>
    <name type="common">Black long sea cucumber</name>
    <name type="synonym">Mertensiothuria leucospilota</name>
    <dbReference type="NCBI Taxonomy" id="206669"/>
    <lineage>
        <taxon>Eukaryota</taxon>
        <taxon>Metazoa</taxon>
        <taxon>Echinodermata</taxon>
        <taxon>Eleutherozoa</taxon>
        <taxon>Echinozoa</taxon>
        <taxon>Holothuroidea</taxon>
        <taxon>Aspidochirotacea</taxon>
        <taxon>Aspidochirotida</taxon>
        <taxon>Holothuriidae</taxon>
        <taxon>Holothuria</taxon>
    </lineage>
</organism>
<feature type="compositionally biased region" description="Basic and acidic residues" evidence="13">
    <location>
        <begin position="867"/>
        <end position="881"/>
    </location>
</feature>
<dbReference type="InterPro" id="IPR027417">
    <property type="entry name" value="P-loop_NTPase"/>
</dbReference>
<keyword evidence="9" id="KW-0206">Cytoskeleton</keyword>
<keyword evidence="6 10" id="KW-0067">ATP-binding</keyword>